<dbReference type="InterPro" id="IPR013022">
    <property type="entry name" value="Xyl_isomerase-like_TIM-brl"/>
</dbReference>
<dbReference type="SUPFAM" id="SSF53639">
    <property type="entry name" value="AraD/HMP-PK domain-like"/>
    <property type="match status" value="1"/>
</dbReference>
<dbReference type="InterPro" id="IPR036409">
    <property type="entry name" value="Aldolase_II/adducin_N_sf"/>
</dbReference>
<dbReference type="PANTHER" id="PTHR12110:SF41">
    <property type="entry name" value="INOSOSE DEHYDRATASE"/>
    <property type="match status" value="1"/>
</dbReference>
<name>A0A0H2PBM2_BIFBI</name>
<dbReference type="NCBIfam" id="NF009689">
    <property type="entry name" value="PRK13210.1"/>
    <property type="match status" value="1"/>
</dbReference>
<dbReference type="Pfam" id="PF01261">
    <property type="entry name" value="AP_endonuc_2"/>
    <property type="match status" value="1"/>
</dbReference>
<feature type="domain" description="Class II aldolase/adducin N-terminal" evidence="1">
    <location>
        <begin position="194"/>
        <end position="239"/>
    </location>
</feature>
<gene>
    <name evidence="3" type="ORF">HMPREF3196_01967</name>
</gene>
<sequence>MLPFADLASLVFILALVTPFVRRNIQLAGYDVYYEPKTLLSREYFVENLRKCVDMAAKKLVMLSIETMDDPFINSLDKVTYYKSQVRSPWLQAYPDVGNLTAWPTNDVGRKIESNIDNIVAVHLKDTKPVGETSKGVFKRVPFGEGAVDFEACLRIFKRLGYQGSYTVEMWTDESPDPVAEVTRAKKMFDGLFDVVETLKKYPKSQAVLMQNHGPFTIGKDAEAAVKAAAMTEEVAHTMWAARQLGDIIEIPQADIDKLNDRYQNVYGQH</sequence>
<keyword evidence="3" id="KW-0413">Isomerase</keyword>
<evidence type="ECO:0000313" key="3">
    <source>
        <dbReference type="EMBL" id="KWZ80112.1"/>
    </source>
</evidence>
<dbReference type="Proteomes" id="UP000070092">
    <property type="component" value="Unassembled WGS sequence"/>
</dbReference>
<dbReference type="Pfam" id="PF00596">
    <property type="entry name" value="Aldolase_II"/>
    <property type="match status" value="1"/>
</dbReference>
<dbReference type="EMBL" id="LRPO01000053">
    <property type="protein sequence ID" value="KWZ80112.1"/>
    <property type="molecule type" value="Genomic_DNA"/>
</dbReference>
<proteinExistence type="predicted"/>
<accession>A0A0H2PBM2</accession>
<evidence type="ECO:0000259" key="1">
    <source>
        <dbReference type="Pfam" id="PF00596"/>
    </source>
</evidence>
<dbReference type="SUPFAM" id="SSF51658">
    <property type="entry name" value="Xylose isomerase-like"/>
    <property type="match status" value="1"/>
</dbReference>
<dbReference type="Gene3D" id="3.40.225.10">
    <property type="entry name" value="Class II aldolase/adducin N-terminal domain"/>
    <property type="match status" value="1"/>
</dbReference>
<dbReference type="GO" id="GO:0016853">
    <property type="term" value="F:isomerase activity"/>
    <property type="evidence" value="ECO:0007669"/>
    <property type="project" value="UniProtKB-KW"/>
</dbReference>
<dbReference type="InterPro" id="IPR036237">
    <property type="entry name" value="Xyl_isomerase-like_sf"/>
</dbReference>
<dbReference type="PATRIC" id="fig|1681.46.peg.1107"/>
<dbReference type="InterPro" id="IPR001303">
    <property type="entry name" value="Aldolase_II/adducin_N"/>
</dbReference>
<dbReference type="AlphaFoldDB" id="A0A0H2PBM2"/>
<reference evidence="3 4" key="1">
    <citation type="submission" date="2016-01" db="EMBL/GenBank/DDBJ databases">
        <authorList>
            <person name="Oliw E.H."/>
        </authorList>
    </citation>
    <scope>NUCLEOTIDE SEQUENCE [LARGE SCALE GENOMIC DNA]</scope>
    <source>
        <strain evidence="3 4">MJR8628B</strain>
    </source>
</reference>
<dbReference type="InterPro" id="IPR050312">
    <property type="entry name" value="IolE/XylAMocC-like"/>
</dbReference>
<dbReference type="Gene3D" id="3.20.20.150">
    <property type="entry name" value="Divalent-metal-dependent TIM barrel enzymes"/>
    <property type="match status" value="1"/>
</dbReference>
<feature type="domain" description="Xylose isomerase-like TIM barrel" evidence="2">
    <location>
        <begin position="26"/>
        <end position="178"/>
    </location>
</feature>
<evidence type="ECO:0000313" key="4">
    <source>
        <dbReference type="Proteomes" id="UP000070092"/>
    </source>
</evidence>
<comment type="caution">
    <text evidence="3">The sequence shown here is derived from an EMBL/GenBank/DDBJ whole genome shotgun (WGS) entry which is preliminary data.</text>
</comment>
<protein>
    <submittedName>
        <fullName evidence="3">Putative hexulose-6-phosphate isomerase</fullName>
    </submittedName>
</protein>
<dbReference type="PANTHER" id="PTHR12110">
    <property type="entry name" value="HYDROXYPYRUVATE ISOMERASE"/>
    <property type="match status" value="1"/>
</dbReference>
<organism evidence="3 4">
    <name type="scientific">Bifidobacterium bifidum</name>
    <dbReference type="NCBI Taxonomy" id="1681"/>
    <lineage>
        <taxon>Bacteria</taxon>
        <taxon>Bacillati</taxon>
        <taxon>Actinomycetota</taxon>
        <taxon>Actinomycetes</taxon>
        <taxon>Bifidobacteriales</taxon>
        <taxon>Bifidobacteriaceae</taxon>
        <taxon>Bifidobacterium</taxon>
    </lineage>
</organism>
<evidence type="ECO:0000259" key="2">
    <source>
        <dbReference type="Pfam" id="PF01261"/>
    </source>
</evidence>